<dbReference type="EMBL" id="CP070499">
    <property type="protein sequence ID" value="QSB13079.1"/>
    <property type="molecule type" value="Genomic_DNA"/>
</dbReference>
<keyword evidence="6" id="KW-0624">Polysaccharide degradation</keyword>
<dbReference type="SUPFAM" id="SSF49384">
    <property type="entry name" value="Carbohydrate-binding domain"/>
    <property type="match status" value="1"/>
</dbReference>
<evidence type="ECO:0000259" key="9">
    <source>
        <dbReference type="PROSITE" id="PS51173"/>
    </source>
</evidence>
<dbReference type="Gene3D" id="4.10.870.10">
    <property type="entry name" value="Endo-1,4-beta-glucanase f. Domain 3"/>
    <property type="match status" value="1"/>
</dbReference>
<dbReference type="GO" id="GO:0030247">
    <property type="term" value="F:polysaccharide binding"/>
    <property type="evidence" value="ECO:0007669"/>
    <property type="project" value="UniProtKB-UniRule"/>
</dbReference>
<dbReference type="PROSITE" id="PS51173">
    <property type="entry name" value="CBM2"/>
    <property type="match status" value="1"/>
</dbReference>
<dbReference type="InterPro" id="IPR023309">
    <property type="entry name" value="Endo-1-4-beta-glucanase_dom2"/>
</dbReference>
<dbReference type="Proteomes" id="UP000662857">
    <property type="component" value="Chromosome"/>
</dbReference>
<dbReference type="InterPro" id="IPR012341">
    <property type="entry name" value="6hp_glycosidase-like_sf"/>
</dbReference>
<dbReference type="PROSITE" id="PS51318">
    <property type="entry name" value="TAT"/>
    <property type="match status" value="1"/>
</dbReference>
<keyword evidence="1 8" id="KW-0732">Signal</keyword>
<proteinExistence type="predicted"/>
<dbReference type="InterPro" id="IPR012291">
    <property type="entry name" value="CBM2_carb-bd_dom_sf"/>
</dbReference>
<feature type="active site" description="Nucleophile" evidence="7">
    <location>
        <position position="556"/>
    </location>
</feature>
<evidence type="ECO:0000313" key="10">
    <source>
        <dbReference type="EMBL" id="QSB13079.1"/>
    </source>
</evidence>
<feature type="signal peptide" evidence="8">
    <location>
        <begin position="1"/>
        <end position="32"/>
    </location>
</feature>
<evidence type="ECO:0000256" key="6">
    <source>
        <dbReference type="ARBA" id="ARBA00023326"/>
    </source>
</evidence>
<dbReference type="Pfam" id="PF02011">
    <property type="entry name" value="Glyco_hydro_48"/>
    <property type="match status" value="1"/>
</dbReference>
<evidence type="ECO:0000256" key="4">
    <source>
        <dbReference type="ARBA" id="ARBA00023277"/>
    </source>
</evidence>
<dbReference type="AlphaFoldDB" id="A0A895YCL4"/>
<evidence type="ECO:0000256" key="1">
    <source>
        <dbReference type="ARBA" id="ARBA00022729"/>
    </source>
</evidence>
<dbReference type="InterPro" id="IPR006311">
    <property type="entry name" value="TAT_signal"/>
</dbReference>
<sequence length="976" mass="104959">MIRSRRRWTAVLAAGALLAAGLAAAPATPAHAQSACTVDYTNAWDGGGGFGADVTINNHGSAINGWTLTFSFPGNQQITNGWTAVWSQSGSEVTATNESWNANIPANGSVTLGFNGSYSGSNPPPTTFFLNGVECTGEQQTAPPEVSISSPADGASFTAPADVTVEATASSDEGSVDRVEFYINGNLAGSDTSAPYSFTHEGLPAGSYVLGARAVDDQDQAATDEVTVVVDASAEPTVVTSLNTVNFTEGGSGGYEVSLSHEPAGTVTVTTEQSSGGTGFTLEEGAQLTFTSADWDQPQSVVVAAAEGTGGSSAEFTSNATGHIAATVTVNSLTSGGDDEVWVDRFLEQYDKVKNSGYFSSHGIPYHSIETLIVEAPDYGHVTTSEAFSFWLWMEAYYGKLTEDWQPFNAAWQTMETYIIPGSDDQPSAGAAGDAIYAAEHPQPSMYPSVLDDTVPVGDDPLRSELQSTHGTGEIYGMHWLLDVDNAYGYGHCGDGTTSPSYINTFQRGEQESVWETVPHPSCETFDFGGSNGFLPLFIDDPEGGAEQWRYTNAPDADARAIQSAYWALTWAREQGNESQVSGTIDDAAKMGDYLRYSLFDKYFKEIGNCVGATECPAGSGRDSAHYLLSWYYSWGGSYPSNDWSWRIGSSHNHFGYQNPMSAYAMVTEPALQTSSPTFVSDWENSLERTIEFYLWLQSSEGGIAGGATNSWGGHYGTPPAGTPTFYGMFYDEHPVYKDPGSNGWFGMQVWSLQRLAEYLYLTGDERAEQVLERWAPWAISETTIGADGEYAVPAEMAWSGAPTTWDPSDPLGHQNPNLNVEVVAHNQDVGVTAAYARTLLWYAAATGDTDAQETALGLIEALYANMGDLGVTVTEERPDYERFLDVHNDPPGFEDGPFIPSGFSGQMGNGELVEPGVTFYDLRSFYADDPNIDQVLAYAQDPDNAPVPTFEYHRSWAQMDVAMAFADYALLFPNG</sequence>
<dbReference type="KEGG" id="nhy:JQS43_15650"/>
<dbReference type="InterPro" id="IPR013783">
    <property type="entry name" value="Ig-like_fold"/>
</dbReference>
<keyword evidence="3" id="KW-0136">Cellulose degradation</keyword>
<dbReference type="GO" id="GO:0030245">
    <property type="term" value="P:cellulose catabolic process"/>
    <property type="evidence" value="ECO:0007669"/>
    <property type="project" value="UniProtKB-KW"/>
</dbReference>
<dbReference type="Gene3D" id="2.60.40.10">
    <property type="entry name" value="Immunoglobulins"/>
    <property type="match status" value="1"/>
</dbReference>
<dbReference type="Gene3D" id="2.60.40.290">
    <property type="match status" value="1"/>
</dbReference>
<keyword evidence="5" id="KW-0326">Glycosidase</keyword>
<feature type="active site" description="Proton donor" evidence="7">
    <location>
        <position position="386"/>
    </location>
</feature>
<name>A0A895YCL4_9ACTN</name>
<dbReference type="InterPro" id="IPR027390">
    <property type="entry name" value="Endoglucanase_F_dom3"/>
</dbReference>
<dbReference type="InterPro" id="IPR008965">
    <property type="entry name" value="CBM2/CBM3_carb-bd_dom_sf"/>
</dbReference>
<dbReference type="InterPro" id="IPR000556">
    <property type="entry name" value="Glyco_hydro_48F"/>
</dbReference>
<evidence type="ECO:0000256" key="2">
    <source>
        <dbReference type="ARBA" id="ARBA00022801"/>
    </source>
</evidence>
<reference evidence="10" key="1">
    <citation type="submission" date="2021-02" db="EMBL/GenBank/DDBJ databases">
        <title>Natrosporangium hydrolyticum gen. nov., sp. nov, a haloalkaliphilic actinobacterium from a soda solonchak soil.</title>
        <authorList>
            <person name="Sorokin D.Y."/>
            <person name="Khijniak T.V."/>
            <person name="Zakharycheva A.P."/>
            <person name="Boueva O.V."/>
            <person name="Ariskina E.V."/>
            <person name="Hahnke R.L."/>
            <person name="Bunk B."/>
            <person name="Sproer C."/>
            <person name="Schumann P."/>
            <person name="Evtushenko L.I."/>
            <person name="Kublanov I.V."/>
        </authorList>
    </citation>
    <scope>NUCLEOTIDE SEQUENCE</scope>
    <source>
        <strain evidence="10">DSM 106523</strain>
    </source>
</reference>
<evidence type="ECO:0000313" key="11">
    <source>
        <dbReference type="Proteomes" id="UP000662857"/>
    </source>
</evidence>
<keyword evidence="11" id="KW-1185">Reference proteome</keyword>
<feature type="domain" description="CBM2" evidence="9">
    <location>
        <begin position="29"/>
        <end position="138"/>
    </location>
</feature>
<evidence type="ECO:0000256" key="8">
    <source>
        <dbReference type="SAM" id="SignalP"/>
    </source>
</evidence>
<evidence type="ECO:0000256" key="5">
    <source>
        <dbReference type="ARBA" id="ARBA00023295"/>
    </source>
</evidence>
<dbReference type="Gene3D" id="1.50.10.10">
    <property type="match status" value="1"/>
</dbReference>
<dbReference type="Pfam" id="PF17957">
    <property type="entry name" value="Big_7"/>
    <property type="match status" value="1"/>
</dbReference>
<protein>
    <submittedName>
        <fullName evidence="10">Cellulose binding domain-containing protein</fullName>
    </submittedName>
</protein>
<dbReference type="PRINTS" id="PR00844">
    <property type="entry name" value="GLHYDRLASE48"/>
</dbReference>
<accession>A0A895YCL4</accession>
<keyword evidence="2" id="KW-0378">Hydrolase</keyword>
<evidence type="ECO:0000256" key="7">
    <source>
        <dbReference type="PIRSR" id="PIRSR600556-1"/>
    </source>
</evidence>
<dbReference type="Gene3D" id="2.170.160.10">
    <property type="entry name" value="Endo-1,4-beta-glucanase f. Domain 2"/>
    <property type="match status" value="1"/>
</dbReference>
<dbReference type="SMART" id="SM00637">
    <property type="entry name" value="CBD_II"/>
    <property type="match status" value="1"/>
</dbReference>
<dbReference type="RefSeq" id="WP_239675143.1">
    <property type="nucleotide sequence ID" value="NZ_CP070499.1"/>
</dbReference>
<dbReference type="GO" id="GO:0008810">
    <property type="term" value="F:cellulase activity"/>
    <property type="evidence" value="ECO:0007669"/>
    <property type="project" value="InterPro"/>
</dbReference>
<organism evidence="10 11">
    <name type="scientific">Natronosporangium hydrolyticum</name>
    <dbReference type="NCBI Taxonomy" id="2811111"/>
    <lineage>
        <taxon>Bacteria</taxon>
        <taxon>Bacillati</taxon>
        <taxon>Actinomycetota</taxon>
        <taxon>Actinomycetes</taxon>
        <taxon>Micromonosporales</taxon>
        <taxon>Micromonosporaceae</taxon>
        <taxon>Natronosporangium</taxon>
    </lineage>
</organism>
<gene>
    <name evidence="10" type="ORF">JQS43_15650</name>
</gene>
<evidence type="ECO:0000256" key="3">
    <source>
        <dbReference type="ARBA" id="ARBA00023001"/>
    </source>
</evidence>
<dbReference type="InterPro" id="IPR008928">
    <property type="entry name" value="6-hairpin_glycosidase_sf"/>
</dbReference>
<dbReference type="InterPro" id="IPR001919">
    <property type="entry name" value="CBD2"/>
</dbReference>
<dbReference type="Pfam" id="PF00553">
    <property type="entry name" value="CBM_2"/>
    <property type="match status" value="1"/>
</dbReference>
<keyword evidence="4" id="KW-0119">Carbohydrate metabolism</keyword>
<feature type="chain" id="PRO_5033981283" evidence="8">
    <location>
        <begin position="33"/>
        <end position="976"/>
    </location>
</feature>
<dbReference type="SUPFAM" id="SSF48208">
    <property type="entry name" value="Six-hairpin glycosidases"/>
    <property type="match status" value="1"/>
</dbReference>